<dbReference type="Gene3D" id="1.10.260.40">
    <property type="entry name" value="lambda repressor-like DNA-binding domains"/>
    <property type="match status" value="1"/>
</dbReference>
<evidence type="ECO:0000259" key="2">
    <source>
        <dbReference type="PROSITE" id="PS50943"/>
    </source>
</evidence>
<evidence type="ECO:0000313" key="4">
    <source>
        <dbReference type="Proteomes" id="UP000061432"/>
    </source>
</evidence>
<keyword evidence="1" id="KW-0238">DNA-binding</keyword>
<dbReference type="Proteomes" id="UP000061432">
    <property type="component" value="Plasmid pMaq22A_1p"/>
</dbReference>
<dbReference type="EMBL" id="AP014705">
    <property type="protein sequence ID" value="BAQ48466.1"/>
    <property type="molecule type" value="Genomic_DNA"/>
</dbReference>
<feature type="domain" description="HTH cro/C1-type" evidence="2">
    <location>
        <begin position="10"/>
        <end position="64"/>
    </location>
</feature>
<dbReference type="InterPro" id="IPR013096">
    <property type="entry name" value="Cupin_2"/>
</dbReference>
<dbReference type="InterPro" id="IPR050807">
    <property type="entry name" value="TransReg_Diox_bact_type"/>
</dbReference>
<dbReference type="GO" id="GO:0005829">
    <property type="term" value="C:cytosol"/>
    <property type="evidence" value="ECO:0007669"/>
    <property type="project" value="TreeGrafter"/>
</dbReference>
<dbReference type="KEGG" id="maqu:Maq22A_1p30560"/>
<dbReference type="GO" id="GO:0003700">
    <property type="term" value="F:DNA-binding transcription factor activity"/>
    <property type="evidence" value="ECO:0007669"/>
    <property type="project" value="TreeGrafter"/>
</dbReference>
<dbReference type="OrthoDB" id="9814751at2"/>
<accession>A0A0C6F6Q8</accession>
<proteinExistence type="predicted"/>
<name>A0A0C6F6Q8_9HYPH</name>
<reference evidence="3 4" key="1">
    <citation type="journal article" date="2015" name="Genome Announc.">
        <title>Complete Genome Sequence of Methylobacterium aquaticum Strain 22A, Isolated from Racomitrium japonicum Moss.</title>
        <authorList>
            <person name="Tani A."/>
            <person name="Ogura Y."/>
            <person name="Hayashi T."/>
            <person name="Kimbara K."/>
        </authorList>
    </citation>
    <scope>NUCLEOTIDE SEQUENCE [LARGE SCALE GENOMIC DNA]</scope>
    <source>
        <strain evidence="3 4">MA-22A</strain>
        <plasmid evidence="4">Plasmid pMaq22A_1p DNA</plasmid>
    </source>
</reference>
<dbReference type="SUPFAM" id="SSF51182">
    <property type="entry name" value="RmlC-like cupins"/>
    <property type="match status" value="1"/>
</dbReference>
<dbReference type="AlphaFoldDB" id="A0A0C6F6Q8"/>
<dbReference type="SMART" id="SM00530">
    <property type="entry name" value="HTH_XRE"/>
    <property type="match status" value="1"/>
</dbReference>
<keyword evidence="3" id="KW-0614">Plasmid</keyword>
<dbReference type="PANTHER" id="PTHR46797:SF11">
    <property type="entry name" value="HTH-TYPE TRANSCRIPTIONAL REGULATOR PUUR"/>
    <property type="match status" value="1"/>
</dbReference>
<dbReference type="Gene3D" id="2.60.120.10">
    <property type="entry name" value="Jelly Rolls"/>
    <property type="match status" value="1"/>
</dbReference>
<protein>
    <submittedName>
        <fullName evidence="3">Aldehyde dehydrogenase</fullName>
    </submittedName>
</protein>
<sequence>MTNDEVGARLRHVRILHGLSQRALAKRAGVVNSTISLIESGQTNPSVGALKRILDAVPIGLAEFFSLTPEGTEKAFYASEELVEIGKGRISYRQVGDNLFGRALQLLKERYEPGSDTGRVPLVHDGEEGGIVLSGRLEVTVDDERRVLGPGDAYYFSSRRPHRFRCVGPNPCEVVSACTPPTF</sequence>
<dbReference type="CDD" id="cd02209">
    <property type="entry name" value="cupin_XRE_C"/>
    <property type="match status" value="1"/>
</dbReference>
<dbReference type="PATRIC" id="fig|270351.10.peg.5422"/>
<dbReference type="CDD" id="cd00093">
    <property type="entry name" value="HTH_XRE"/>
    <property type="match status" value="1"/>
</dbReference>
<dbReference type="Pfam" id="PF01381">
    <property type="entry name" value="HTH_3"/>
    <property type="match status" value="1"/>
</dbReference>
<evidence type="ECO:0000313" key="3">
    <source>
        <dbReference type="EMBL" id="BAQ48466.1"/>
    </source>
</evidence>
<gene>
    <name evidence="3" type="primary">hipB</name>
    <name evidence="3" type="ORF">Maq22A_1p30560</name>
</gene>
<dbReference type="InterPro" id="IPR014710">
    <property type="entry name" value="RmlC-like_jellyroll"/>
</dbReference>
<dbReference type="InterPro" id="IPR001387">
    <property type="entry name" value="Cro/C1-type_HTH"/>
</dbReference>
<dbReference type="InterPro" id="IPR010982">
    <property type="entry name" value="Lambda_DNA-bd_dom_sf"/>
</dbReference>
<dbReference type="SUPFAM" id="SSF47413">
    <property type="entry name" value="lambda repressor-like DNA-binding domains"/>
    <property type="match status" value="1"/>
</dbReference>
<dbReference type="InterPro" id="IPR011051">
    <property type="entry name" value="RmlC_Cupin_sf"/>
</dbReference>
<dbReference type="GO" id="GO:0003677">
    <property type="term" value="F:DNA binding"/>
    <property type="evidence" value="ECO:0007669"/>
    <property type="project" value="UniProtKB-KW"/>
</dbReference>
<organism evidence="3 4">
    <name type="scientific">Methylobacterium aquaticum</name>
    <dbReference type="NCBI Taxonomy" id="270351"/>
    <lineage>
        <taxon>Bacteria</taxon>
        <taxon>Pseudomonadati</taxon>
        <taxon>Pseudomonadota</taxon>
        <taxon>Alphaproteobacteria</taxon>
        <taxon>Hyphomicrobiales</taxon>
        <taxon>Methylobacteriaceae</taxon>
        <taxon>Methylobacterium</taxon>
    </lineage>
</organism>
<geneLocation type="plasmid" evidence="4">
    <name>pMaq22A_1p DNA</name>
</geneLocation>
<dbReference type="Pfam" id="PF07883">
    <property type="entry name" value="Cupin_2"/>
    <property type="match status" value="1"/>
</dbReference>
<reference evidence="4" key="2">
    <citation type="submission" date="2015-01" db="EMBL/GenBank/DDBJ databases">
        <title>Complete genome sequence of Methylobacterium aquaticum strain 22A.</title>
        <authorList>
            <person name="Tani A."/>
            <person name="Ogura Y."/>
            <person name="Hayashi T."/>
        </authorList>
    </citation>
    <scope>NUCLEOTIDE SEQUENCE [LARGE SCALE GENOMIC DNA]</scope>
    <source>
        <strain evidence="4">MA-22A</strain>
        <plasmid evidence="4">Plasmid pMaq22A_1p DNA</plasmid>
    </source>
</reference>
<dbReference type="PANTHER" id="PTHR46797">
    <property type="entry name" value="HTH-TYPE TRANSCRIPTIONAL REGULATOR"/>
    <property type="match status" value="1"/>
</dbReference>
<evidence type="ECO:0000256" key="1">
    <source>
        <dbReference type="ARBA" id="ARBA00023125"/>
    </source>
</evidence>
<dbReference type="PROSITE" id="PS50943">
    <property type="entry name" value="HTH_CROC1"/>
    <property type="match status" value="1"/>
</dbReference>
<dbReference type="RefSeq" id="WP_060849714.1">
    <property type="nucleotide sequence ID" value="NZ_AP014705.1"/>
</dbReference>